<name>A0ABP7USI3_9BACT</name>
<proteinExistence type="predicted"/>
<dbReference type="Pfam" id="PF17642">
    <property type="entry name" value="TssD"/>
    <property type="match status" value="1"/>
</dbReference>
<sequence>MTSFSAELRVSGQSFPVLQCAFGVEQATHQRGRVSTKVRYGPVQLVLSVPEDDTLFGWANDAQKRQPAQVFFRDSDGGSDGGSVLETLELKAAYCVSYHEQFVSGDARGGAYQCYLTLSDPGGWTLTAGGPASAFVAPAARNHGLPGAAADALERETSNDEEMGVVPTPHFASLVEPSQGLAVVLASCLSIKQPQVFDPEIDPNLFRNQVITDLEKIYATHTGKKMLESLADSGKKVTIHHSINGNAIGGYRVPEGRFLQVDGPGIGTDSNIAYNPSVESVGKEDVWETRPPAIGLAHELIHAEQAAYGRMPTGKAPNGPLLKHPDSKAEKLADIRELEAVGVPPHDKYPFSENKIRAEWDPKQPPRDWY</sequence>
<comment type="caution">
    <text evidence="2">The sequence shown here is derived from an EMBL/GenBank/DDBJ whole genome shotgun (WGS) entry which is preliminary data.</text>
</comment>
<dbReference type="Proteomes" id="UP001501469">
    <property type="component" value="Unassembled WGS sequence"/>
</dbReference>
<dbReference type="RefSeq" id="WP_345058732.1">
    <property type="nucleotide sequence ID" value="NZ_BAABDK010000032.1"/>
</dbReference>
<evidence type="ECO:0000256" key="1">
    <source>
        <dbReference type="SAM" id="MobiDB-lite"/>
    </source>
</evidence>
<evidence type="ECO:0008006" key="4">
    <source>
        <dbReference type="Google" id="ProtNLM"/>
    </source>
</evidence>
<keyword evidence="3" id="KW-1185">Reference proteome</keyword>
<dbReference type="InterPro" id="IPR041408">
    <property type="entry name" value="Hcp_Tssd"/>
</dbReference>
<dbReference type="EMBL" id="BAABDK010000032">
    <property type="protein sequence ID" value="GAA4051496.1"/>
    <property type="molecule type" value="Genomic_DNA"/>
</dbReference>
<reference evidence="3" key="1">
    <citation type="journal article" date="2019" name="Int. J. Syst. Evol. Microbiol.">
        <title>The Global Catalogue of Microorganisms (GCM) 10K type strain sequencing project: providing services to taxonomists for standard genome sequencing and annotation.</title>
        <authorList>
            <consortium name="The Broad Institute Genomics Platform"/>
            <consortium name="The Broad Institute Genome Sequencing Center for Infectious Disease"/>
            <person name="Wu L."/>
            <person name="Ma J."/>
        </authorList>
    </citation>
    <scope>NUCLEOTIDE SEQUENCE [LARGE SCALE GENOMIC DNA]</scope>
    <source>
        <strain evidence="3">JCM 17225</strain>
    </source>
</reference>
<evidence type="ECO:0000313" key="3">
    <source>
        <dbReference type="Proteomes" id="UP001501469"/>
    </source>
</evidence>
<dbReference type="Pfam" id="PF14891">
    <property type="entry name" value="Peptidase_M91"/>
    <property type="match status" value="1"/>
</dbReference>
<evidence type="ECO:0000313" key="2">
    <source>
        <dbReference type="EMBL" id="GAA4051496.1"/>
    </source>
</evidence>
<organism evidence="2 3">
    <name type="scientific">Hymenobacter glaciei</name>
    <dbReference type="NCBI Taxonomy" id="877209"/>
    <lineage>
        <taxon>Bacteria</taxon>
        <taxon>Pseudomonadati</taxon>
        <taxon>Bacteroidota</taxon>
        <taxon>Cytophagia</taxon>
        <taxon>Cytophagales</taxon>
        <taxon>Hymenobacteraceae</taxon>
        <taxon>Hymenobacter</taxon>
    </lineage>
</organism>
<feature type="region of interest" description="Disordered" evidence="1">
    <location>
        <begin position="343"/>
        <end position="370"/>
    </location>
</feature>
<protein>
    <recommendedName>
        <fullName evidence="4">Tox-MPTase4 domain-containing protein</fullName>
    </recommendedName>
</protein>
<gene>
    <name evidence="2" type="ORF">GCM10022409_42890</name>
</gene>
<dbReference type="Gene3D" id="3.90.1240.10">
    <property type="entry name" value="Metalloproteases ('zincins'), catalytic domain like"/>
    <property type="match status" value="1"/>
</dbReference>
<dbReference type="InterPro" id="IPR028208">
    <property type="entry name" value="Effector_pro_NleD-like"/>
</dbReference>
<accession>A0ABP7USI3</accession>